<keyword evidence="5" id="KW-0472">Membrane</keyword>
<dbReference type="EMBL" id="GEDV01010827">
    <property type="protein sequence ID" value="JAP77730.1"/>
    <property type="molecule type" value="Transcribed_RNA"/>
</dbReference>
<dbReference type="AlphaFoldDB" id="A0A131YGW6"/>
<evidence type="ECO:0000256" key="5">
    <source>
        <dbReference type="ARBA" id="ARBA00023136"/>
    </source>
</evidence>
<dbReference type="GO" id="GO:0032469">
    <property type="term" value="P:endoplasmic reticulum calcium ion homeostasis"/>
    <property type="evidence" value="ECO:0007669"/>
    <property type="project" value="TreeGrafter"/>
</dbReference>
<keyword evidence="4" id="KW-1133">Transmembrane helix</keyword>
<dbReference type="GO" id="GO:0006816">
    <property type="term" value="P:calcium ion transport"/>
    <property type="evidence" value="ECO:0007669"/>
    <property type="project" value="TreeGrafter"/>
</dbReference>
<keyword evidence="2" id="KW-0812">Transmembrane</keyword>
<organism evidence="7">
    <name type="scientific">Rhipicephalus appendiculatus</name>
    <name type="common">Brown ear tick</name>
    <dbReference type="NCBI Taxonomy" id="34631"/>
    <lineage>
        <taxon>Eukaryota</taxon>
        <taxon>Metazoa</taxon>
        <taxon>Ecdysozoa</taxon>
        <taxon>Arthropoda</taxon>
        <taxon>Chelicerata</taxon>
        <taxon>Arachnida</taxon>
        <taxon>Acari</taxon>
        <taxon>Parasitiformes</taxon>
        <taxon>Ixodida</taxon>
        <taxon>Ixodoidea</taxon>
        <taxon>Ixodidae</taxon>
        <taxon>Rhipicephalinae</taxon>
        <taxon>Rhipicephalus</taxon>
        <taxon>Rhipicephalus</taxon>
    </lineage>
</organism>
<protein>
    <submittedName>
        <fullName evidence="7">Selenoprotein k</fullName>
    </submittedName>
</protein>
<feature type="compositionally biased region" description="Low complexity" evidence="6">
    <location>
        <begin position="45"/>
        <end position="68"/>
    </location>
</feature>
<dbReference type="GO" id="GO:0005794">
    <property type="term" value="C:Golgi apparatus"/>
    <property type="evidence" value="ECO:0007669"/>
    <property type="project" value="TreeGrafter"/>
</dbReference>
<dbReference type="PANTHER" id="PTHR16875:SF0">
    <property type="entry name" value="SELENOPROTEIN K"/>
    <property type="match status" value="1"/>
</dbReference>
<dbReference type="InterPro" id="IPR024491">
    <property type="entry name" value="Se_SelK/SelG"/>
</dbReference>
<keyword evidence="3" id="KW-0712">Selenocysteine</keyword>
<comment type="subcellular location">
    <subcellularLocation>
        <location evidence="1">Membrane</location>
        <topology evidence="1">Single-pass membrane protein</topology>
    </subcellularLocation>
</comment>
<accession>A0A131YGW6</accession>
<evidence type="ECO:0000313" key="7">
    <source>
        <dbReference type="EMBL" id="JAP77730.1"/>
    </source>
</evidence>
<evidence type="ECO:0000256" key="1">
    <source>
        <dbReference type="ARBA" id="ARBA00004167"/>
    </source>
</evidence>
<evidence type="ECO:0000256" key="6">
    <source>
        <dbReference type="SAM" id="MobiDB-lite"/>
    </source>
</evidence>
<proteinExistence type="predicted"/>
<sequence>MPYINERGEIMESRPLWRIGTITDFFQGLARMVTLFFQTLFMMDSDSSSRSSSSRLGGPNGRRSPGQQPRRRLAGFGNLDSGTMNCSIPGGG</sequence>
<evidence type="ECO:0000256" key="4">
    <source>
        <dbReference type="ARBA" id="ARBA00022989"/>
    </source>
</evidence>
<name>A0A131YGW6_RHIAP</name>
<dbReference type="PANTHER" id="PTHR16875">
    <property type="entry name" value="SELENOPROTEIN K"/>
    <property type="match status" value="1"/>
</dbReference>
<evidence type="ECO:0000256" key="3">
    <source>
        <dbReference type="ARBA" id="ARBA00022933"/>
    </source>
</evidence>
<dbReference type="Pfam" id="PF10961">
    <property type="entry name" value="SelK_SelG"/>
    <property type="match status" value="1"/>
</dbReference>
<feature type="region of interest" description="Disordered" evidence="6">
    <location>
        <begin position="45"/>
        <end position="92"/>
    </location>
</feature>
<evidence type="ECO:0000256" key="2">
    <source>
        <dbReference type="ARBA" id="ARBA00022692"/>
    </source>
</evidence>
<dbReference type="GO" id="GO:0005789">
    <property type="term" value="C:endoplasmic reticulum membrane"/>
    <property type="evidence" value="ECO:0007669"/>
    <property type="project" value="TreeGrafter"/>
</dbReference>
<reference evidence="7" key="1">
    <citation type="journal article" date="2016" name="Ticks Tick Borne Dis.">
        <title>De novo assembly and annotation of the salivary gland transcriptome of Rhipicephalus appendiculatus male and female ticks during blood feeding.</title>
        <authorList>
            <person name="de Castro M.H."/>
            <person name="de Klerk D."/>
            <person name="Pienaar R."/>
            <person name="Latif A.A."/>
            <person name="Rees D.J."/>
            <person name="Mans B.J."/>
        </authorList>
    </citation>
    <scope>NUCLEOTIDE SEQUENCE</scope>
    <source>
        <tissue evidence="7">Salivary glands</tissue>
    </source>
</reference>